<protein>
    <submittedName>
        <fullName evidence="1">Uncharacterized protein</fullName>
    </submittedName>
</protein>
<evidence type="ECO:0000313" key="1">
    <source>
        <dbReference type="EMBL" id="XCC95763.1"/>
    </source>
</evidence>
<dbReference type="EMBL" id="CP123385">
    <property type="protein sequence ID" value="XCC95763.1"/>
    <property type="molecule type" value="Genomic_DNA"/>
</dbReference>
<sequence>MQIVENWAYLIGVIIGVLPSPEMTDFYEVHVRLEVVEKVDDFPMMIAGAAGSEIVLLARASQVADPEAAKGKRFAAKVRAAGPQPLRYFVAPDWSLRD</sequence>
<gene>
    <name evidence="1" type="ORF">PVT71_22025</name>
</gene>
<proteinExistence type="predicted"/>
<reference evidence="1" key="1">
    <citation type="submission" date="2023-02" db="EMBL/GenBank/DDBJ databases">
        <title>Description and genomic characterization of Salipiger bruguierae sp. nov., isolated from the sediment of mangrove plant Bruguiera sexangula.</title>
        <authorList>
            <person name="Long M."/>
        </authorList>
    </citation>
    <scope>NUCLEOTIDE SEQUENCE</scope>
    <source>
        <strain evidence="1">H15</strain>
    </source>
</reference>
<accession>A0AAU8AM17</accession>
<organism evidence="1">
    <name type="scientific">Alloyangia sp. H15</name>
    <dbReference type="NCBI Taxonomy" id="3029062"/>
    <lineage>
        <taxon>Bacteria</taxon>
        <taxon>Pseudomonadati</taxon>
        <taxon>Pseudomonadota</taxon>
        <taxon>Alphaproteobacteria</taxon>
        <taxon>Rhodobacterales</taxon>
        <taxon>Roseobacteraceae</taxon>
        <taxon>Alloyangia</taxon>
    </lineage>
</organism>
<dbReference type="RefSeq" id="WP_353474629.1">
    <property type="nucleotide sequence ID" value="NZ_CP123385.1"/>
</dbReference>
<name>A0AAU8AM17_9RHOB</name>
<dbReference type="AlphaFoldDB" id="A0AAU8AM17"/>